<keyword evidence="4" id="KW-1185">Reference proteome</keyword>
<dbReference type="VEuPathDB" id="FungiDB:Z520_00016"/>
<feature type="transmembrane region" description="Helical" evidence="2">
    <location>
        <begin position="247"/>
        <end position="268"/>
    </location>
</feature>
<organism evidence="3 4">
    <name type="scientific">Fonsecaea multimorphosa CBS 102226</name>
    <dbReference type="NCBI Taxonomy" id="1442371"/>
    <lineage>
        <taxon>Eukaryota</taxon>
        <taxon>Fungi</taxon>
        <taxon>Dikarya</taxon>
        <taxon>Ascomycota</taxon>
        <taxon>Pezizomycotina</taxon>
        <taxon>Eurotiomycetes</taxon>
        <taxon>Chaetothyriomycetidae</taxon>
        <taxon>Chaetothyriales</taxon>
        <taxon>Herpotrichiellaceae</taxon>
        <taxon>Fonsecaea</taxon>
    </lineage>
</organism>
<dbReference type="EMBL" id="KN848062">
    <property type="protein sequence ID" value="KIY03325.1"/>
    <property type="molecule type" value="Genomic_DNA"/>
</dbReference>
<gene>
    <name evidence="3" type="ORF">Z520_00016</name>
</gene>
<protein>
    <recommendedName>
        <fullName evidence="5">Extracellular membrane protein CFEM domain-containing protein</fullName>
    </recommendedName>
</protein>
<dbReference type="GeneID" id="27705762"/>
<sequence length="351" mass="36255">MARAGGDGVQKSRTLCLARPVGAVVEPPPGRASEMTLTTACCWAGLGRPVIFPYSSINASAPGAAQTSNPKPQSIFTLTAFQEQQICVQSCFTYGYGCTTDLVGSAIGCSIDSCAFGTSTGFGALDSCYCRGDLQFAAESYLTSCIQESCTVGDTSLNIAAAVSIYGGYCTSLGYTALPADNVAETTASDSNPTSTGSNNNNNGAASSTVDIFATSPTSNSGSGSSSSGSTSGSSPSSSSSSNTTTYIVLGVMGGFALILLTLAGVWFRKYRRLRRTQAQQAQFRYGAPPPPLPYGYNNGVMGGGAGSQVSSHPLYNRQDDIYPDDSVSTIHVAPAYPHPMEPSLVSTQMR</sequence>
<feature type="region of interest" description="Disordered" evidence="1">
    <location>
        <begin position="216"/>
        <end position="242"/>
    </location>
</feature>
<dbReference type="Proteomes" id="UP000053411">
    <property type="component" value="Unassembled WGS sequence"/>
</dbReference>
<proteinExistence type="predicted"/>
<keyword evidence="2" id="KW-0812">Transmembrane</keyword>
<dbReference type="STRING" id="1442371.A0A0D2KIM2"/>
<dbReference type="OrthoDB" id="4149355at2759"/>
<dbReference type="RefSeq" id="XP_016637447.1">
    <property type="nucleotide sequence ID" value="XM_016770537.1"/>
</dbReference>
<evidence type="ECO:0000313" key="4">
    <source>
        <dbReference type="Proteomes" id="UP000053411"/>
    </source>
</evidence>
<keyword evidence="2" id="KW-0472">Membrane</keyword>
<evidence type="ECO:0000256" key="1">
    <source>
        <dbReference type="SAM" id="MobiDB-lite"/>
    </source>
</evidence>
<evidence type="ECO:0000313" key="3">
    <source>
        <dbReference type="EMBL" id="KIY03325.1"/>
    </source>
</evidence>
<evidence type="ECO:0000256" key="2">
    <source>
        <dbReference type="SAM" id="Phobius"/>
    </source>
</evidence>
<keyword evidence="2" id="KW-1133">Transmembrane helix</keyword>
<reference evidence="3 4" key="1">
    <citation type="submission" date="2015-01" db="EMBL/GenBank/DDBJ databases">
        <title>The Genome Sequence of Fonsecaea multimorphosa CBS 102226.</title>
        <authorList>
            <consortium name="The Broad Institute Genomics Platform"/>
            <person name="Cuomo C."/>
            <person name="de Hoog S."/>
            <person name="Gorbushina A."/>
            <person name="Stielow B."/>
            <person name="Teixiera M."/>
            <person name="Abouelleil A."/>
            <person name="Chapman S.B."/>
            <person name="Priest M."/>
            <person name="Young S.K."/>
            <person name="Wortman J."/>
            <person name="Nusbaum C."/>
            <person name="Birren B."/>
        </authorList>
    </citation>
    <scope>NUCLEOTIDE SEQUENCE [LARGE SCALE GENOMIC DNA]</scope>
    <source>
        <strain evidence="3 4">CBS 102226</strain>
    </source>
</reference>
<dbReference type="AlphaFoldDB" id="A0A0D2KIM2"/>
<name>A0A0D2KIM2_9EURO</name>
<accession>A0A0D2KIM2</accession>
<evidence type="ECO:0008006" key="5">
    <source>
        <dbReference type="Google" id="ProtNLM"/>
    </source>
</evidence>